<sequence length="65" mass="7411">MRKEKKINIDNFKAFQARRRWKLSLQVITLCNKLSRSTRLQSQSQDFTDASVGHSSSGLGMEAPL</sequence>
<dbReference type="Proteomes" id="UP000792457">
    <property type="component" value="Unassembled WGS sequence"/>
</dbReference>
<gene>
    <name evidence="2" type="ORF">J437_LFUL002767</name>
</gene>
<name>A0A8K0NU52_LADFU</name>
<evidence type="ECO:0000313" key="3">
    <source>
        <dbReference type="Proteomes" id="UP000792457"/>
    </source>
</evidence>
<accession>A0A8K0NU52</accession>
<feature type="region of interest" description="Disordered" evidence="1">
    <location>
        <begin position="36"/>
        <end position="65"/>
    </location>
</feature>
<feature type="compositionally biased region" description="Low complexity" evidence="1">
    <location>
        <begin position="36"/>
        <end position="45"/>
    </location>
</feature>
<dbReference type="EMBL" id="KZ308120">
    <property type="protein sequence ID" value="KAG8222006.1"/>
    <property type="molecule type" value="Genomic_DNA"/>
</dbReference>
<comment type="caution">
    <text evidence="2">The sequence shown here is derived from an EMBL/GenBank/DDBJ whole genome shotgun (WGS) entry which is preliminary data.</text>
</comment>
<dbReference type="AlphaFoldDB" id="A0A8K0NU52"/>
<keyword evidence="3" id="KW-1185">Reference proteome</keyword>
<reference evidence="2" key="2">
    <citation type="submission" date="2017-10" db="EMBL/GenBank/DDBJ databases">
        <title>Ladona fulva Genome sequencing and assembly.</title>
        <authorList>
            <person name="Murali S."/>
            <person name="Richards S."/>
            <person name="Bandaranaike D."/>
            <person name="Bellair M."/>
            <person name="Blankenburg K."/>
            <person name="Chao H."/>
            <person name="Dinh H."/>
            <person name="Doddapaneni H."/>
            <person name="Dugan-Rocha S."/>
            <person name="Elkadiri S."/>
            <person name="Gnanaolivu R."/>
            <person name="Hernandez B."/>
            <person name="Skinner E."/>
            <person name="Javaid M."/>
            <person name="Lee S."/>
            <person name="Li M."/>
            <person name="Ming W."/>
            <person name="Munidasa M."/>
            <person name="Muniz J."/>
            <person name="Nguyen L."/>
            <person name="Hughes D."/>
            <person name="Osuji N."/>
            <person name="Pu L.-L."/>
            <person name="Puazo M."/>
            <person name="Qu C."/>
            <person name="Quiroz J."/>
            <person name="Raj R."/>
            <person name="Weissenberger G."/>
            <person name="Xin Y."/>
            <person name="Zou X."/>
            <person name="Han Y."/>
            <person name="Worley K."/>
            <person name="Muzny D."/>
            <person name="Gibbs R."/>
        </authorList>
    </citation>
    <scope>NUCLEOTIDE SEQUENCE</scope>
    <source>
        <strain evidence="2">Sampled in the wild</strain>
    </source>
</reference>
<dbReference type="OrthoDB" id="504170at2759"/>
<evidence type="ECO:0000313" key="2">
    <source>
        <dbReference type="EMBL" id="KAG8222006.1"/>
    </source>
</evidence>
<evidence type="ECO:0000256" key="1">
    <source>
        <dbReference type="SAM" id="MobiDB-lite"/>
    </source>
</evidence>
<organism evidence="2 3">
    <name type="scientific">Ladona fulva</name>
    <name type="common">Scarce chaser dragonfly</name>
    <name type="synonym">Libellula fulva</name>
    <dbReference type="NCBI Taxonomy" id="123851"/>
    <lineage>
        <taxon>Eukaryota</taxon>
        <taxon>Metazoa</taxon>
        <taxon>Ecdysozoa</taxon>
        <taxon>Arthropoda</taxon>
        <taxon>Hexapoda</taxon>
        <taxon>Insecta</taxon>
        <taxon>Pterygota</taxon>
        <taxon>Palaeoptera</taxon>
        <taxon>Odonata</taxon>
        <taxon>Epiprocta</taxon>
        <taxon>Anisoptera</taxon>
        <taxon>Libelluloidea</taxon>
        <taxon>Libellulidae</taxon>
        <taxon>Ladona</taxon>
    </lineage>
</organism>
<reference evidence="2" key="1">
    <citation type="submission" date="2013-04" db="EMBL/GenBank/DDBJ databases">
        <authorList>
            <person name="Qu J."/>
            <person name="Murali S.C."/>
            <person name="Bandaranaike D."/>
            <person name="Bellair M."/>
            <person name="Blankenburg K."/>
            <person name="Chao H."/>
            <person name="Dinh H."/>
            <person name="Doddapaneni H."/>
            <person name="Downs B."/>
            <person name="Dugan-Rocha S."/>
            <person name="Elkadiri S."/>
            <person name="Gnanaolivu R.D."/>
            <person name="Hernandez B."/>
            <person name="Javaid M."/>
            <person name="Jayaseelan J.C."/>
            <person name="Lee S."/>
            <person name="Li M."/>
            <person name="Ming W."/>
            <person name="Munidasa M."/>
            <person name="Muniz J."/>
            <person name="Nguyen L."/>
            <person name="Ongeri F."/>
            <person name="Osuji N."/>
            <person name="Pu L.-L."/>
            <person name="Puazo M."/>
            <person name="Qu C."/>
            <person name="Quiroz J."/>
            <person name="Raj R."/>
            <person name="Weissenberger G."/>
            <person name="Xin Y."/>
            <person name="Zou X."/>
            <person name="Han Y."/>
            <person name="Richards S."/>
            <person name="Worley K."/>
            <person name="Muzny D."/>
            <person name="Gibbs R."/>
        </authorList>
    </citation>
    <scope>NUCLEOTIDE SEQUENCE</scope>
    <source>
        <strain evidence="2">Sampled in the wild</strain>
    </source>
</reference>
<protein>
    <submittedName>
        <fullName evidence="2">Uncharacterized protein</fullName>
    </submittedName>
</protein>
<proteinExistence type="predicted"/>